<dbReference type="InterPro" id="IPR004837">
    <property type="entry name" value="NaCa_Exmemb"/>
</dbReference>
<sequence>MILALLAILAGFVLLMWSADRFVEGAAATAKHAGMPSLLIGMVIVGFGTSAPEMVVSAMAALDGSPGLALGNAYGSNIANTGLILGATAIMIPLTVNSKIVRKELPLLLVLTCVTAAFFWNGGLSRTESVILLAGFFGLIGWSIYSALRGKGDAIEGEMESQLEEHDMPLGKALFWVVAGLILLIVSSRLLVWGAVTIAQQLGVSDLIIGLTIVALGTSLPELAATVVAARKGEHDIAIGNVVGSNMFNLLAVVGIAGAIAPMPSVPPELITRDWPMVMGLTIALFIFGYGFRTRHGRINRFEGAALLAAYLLYTGYLIYEITSKAL</sequence>
<comment type="subcellular location">
    <subcellularLocation>
        <location evidence="1">Membrane</location>
        <topology evidence="1">Multi-pass membrane protein</topology>
    </subcellularLocation>
</comment>
<feature type="transmembrane region" description="Helical" evidence="5">
    <location>
        <begin position="105"/>
        <end position="123"/>
    </location>
</feature>
<dbReference type="Gene3D" id="1.20.1420.30">
    <property type="entry name" value="NCX, central ion-binding region"/>
    <property type="match status" value="2"/>
</dbReference>
<feature type="transmembrane region" description="Helical" evidence="5">
    <location>
        <begin position="242"/>
        <end position="263"/>
    </location>
</feature>
<reference evidence="7 10" key="2">
    <citation type="submission" date="2020-08" db="EMBL/GenBank/DDBJ databases">
        <title>Genomic Encyclopedia of Type Strains, Phase IV (KMG-IV): sequencing the most valuable type-strain genomes for metagenomic binning, comparative biology and taxonomic classification.</title>
        <authorList>
            <person name="Goeker M."/>
        </authorList>
    </citation>
    <scope>NUCLEOTIDE SEQUENCE [LARGE SCALE GENOMIC DNA]</scope>
    <source>
        <strain evidence="7 10">DSM 11525</strain>
    </source>
</reference>
<feature type="transmembrane region" description="Helical" evidence="5">
    <location>
        <begin position="304"/>
        <end position="320"/>
    </location>
</feature>
<evidence type="ECO:0000313" key="9">
    <source>
        <dbReference type="Proteomes" id="UP000464675"/>
    </source>
</evidence>
<gene>
    <name evidence="8" type="ORF">GTQ55_12500</name>
    <name evidence="7" type="ORF">HNQ53_002266</name>
</gene>
<keyword evidence="9" id="KW-1185">Reference proteome</keyword>
<proteinExistence type="predicted"/>
<reference evidence="8 9" key="1">
    <citation type="submission" date="2020-01" db="EMBL/GenBank/DDBJ databases">
        <title>The possibility of degradation of plastic by Microbulbifer hydrolyticus IRE-31.</title>
        <authorList>
            <person name="Liu L."/>
        </authorList>
    </citation>
    <scope>NUCLEOTIDE SEQUENCE [LARGE SCALE GENOMIC DNA]</scope>
    <source>
        <strain evidence="8 9">IRE-31</strain>
    </source>
</reference>
<evidence type="ECO:0000313" key="7">
    <source>
        <dbReference type="EMBL" id="MBB5212041.1"/>
    </source>
</evidence>
<feature type="domain" description="Sodium/calcium exchanger membrane region" evidence="6">
    <location>
        <begin position="173"/>
        <end position="319"/>
    </location>
</feature>
<dbReference type="Pfam" id="PF01699">
    <property type="entry name" value="Na_Ca_ex"/>
    <property type="match status" value="2"/>
</dbReference>
<dbReference type="EMBL" id="CP047491">
    <property type="protein sequence ID" value="QHQ39723.1"/>
    <property type="molecule type" value="Genomic_DNA"/>
</dbReference>
<dbReference type="GO" id="GO:0005262">
    <property type="term" value="F:calcium channel activity"/>
    <property type="evidence" value="ECO:0007669"/>
    <property type="project" value="TreeGrafter"/>
</dbReference>
<feature type="domain" description="Sodium/calcium exchanger membrane region" evidence="6">
    <location>
        <begin position="4"/>
        <end position="144"/>
    </location>
</feature>
<protein>
    <submittedName>
        <fullName evidence="8">Calcium/sodium antiporter</fullName>
    </submittedName>
    <submittedName>
        <fullName evidence="7">Cation:H+ antiporter</fullName>
    </submittedName>
</protein>
<dbReference type="Proteomes" id="UP000464675">
    <property type="component" value="Chromosome"/>
</dbReference>
<feature type="transmembrane region" description="Helical" evidence="5">
    <location>
        <begin position="78"/>
        <end position="96"/>
    </location>
</feature>
<accession>A0A6P1TDK1</accession>
<feature type="transmembrane region" description="Helical" evidence="5">
    <location>
        <begin position="173"/>
        <end position="196"/>
    </location>
</feature>
<evidence type="ECO:0000313" key="10">
    <source>
        <dbReference type="Proteomes" id="UP000563601"/>
    </source>
</evidence>
<dbReference type="InterPro" id="IPR044880">
    <property type="entry name" value="NCX_ion-bd_dom_sf"/>
</dbReference>
<keyword evidence="3 5" id="KW-1133">Transmembrane helix</keyword>
<evidence type="ECO:0000313" key="8">
    <source>
        <dbReference type="EMBL" id="QHQ39723.1"/>
    </source>
</evidence>
<dbReference type="InterPro" id="IPR004481">
    <property type="entry name" value="K/Na/Ca-exchanger"/>
</dbReference>
<dbReference type="Proteomes" id="UP000563601">
    <property type="component" value="Unassembled WGS sequence"/>
</dbReference>
<organism evidence="7 10">
    <name type="scientific">Microbulbifer hydrolyticus</name>
    <dbReference type="NCBI Taxonomy" id="48074"/>
    <lineage>
        <taxon>Bacteria</taxon>
        <taxon>Pseudomonadati</taxon>
        <taxon>Pseudomonadota</taxon>
        <taxon>Gammaproteobacteria</taxon>
        <taxon>Cellvibrionales</taxon>
        <taxon>Microbulbiferaceae</taxon>
        <taxon>Microbulbifer</taxon>
    </lineage>
</organism>
<dbReference type="OrthoDB" id="9794225at2"/>
<evidence type="ECO:0000256" key="1">
    <source>
        <dbReference type="ARBA" id="ARBA00004141"/>
    </source>
</evidence>
<dbReference type="EMBL" id="JACHHR010000003">
    <property type="protein sequence ID" value="MBB5212041.1"/>
    <property type="molecule type" value="Genomic_DNA"/>
</dbReference>
<dbReference type="PANTHER" id="PTHR10846">
    <property type="entry name" value="SODIUM/POTASSIUM/CALCIUM EXCHANGER"/>
    <property type="match status" value="1"/>
</dbReference>
<evidence type="ECO:0000259" key="6">
    <source>
        <dbReference type="Pfam" id="PF01699"/>
    </source>
</evidence>
<feature type="transmembrane region" description="Helical" evidence="5">
    <location>
        <begin position="129"/>
        <end position="148"/>
    </location>
</feature>
<dbReference type="GO" id="GO:0005886">
    <property type="term" value="C:plasma membrane"/>
    <property type="evidence" value="ECO:0007669"/>
    <property type="project" value="TreeGrafter"/>
</dbReference>
<evidence type="ECO:0000256" key="2">
    <source>
        <dbReference type="ARBA" id="ARBA00022692"/>
    </source>
</evidence>
<keyword evidence="2 5" id="KW-0812">Transmembrane</keyword>
<name>A0A6P1TDK1_9GAMM</name>
<dbReference type="NCBIfam" id="TIGR00367">
    <property type="entry name" value="calcium/sodium antiporter"/>
    <property type="match status" value="1"/>
</dbReference>
<dbReference type="PANTHER" id="PTHR10846:SF8">
    <property type="entry name" value="INNER MEMBRANE PROTEIN YRBG"/>
    <property type="match status" value="1"/>
</dbReference>
<evidence type="ECO:0000256" key="4">
    <source>
        <dbReference type="ARBA" id="ARBA00023136"/>
    </source>
</evidence>
<dbReference type="RefSeq" id="WP_161859037.1">
    <property type="nucleotide sequence ID" value="NZ_CP047491.1"/>
</dbReference>
<dbReference type="GO" id="GO:0008273">
    <property type="term" value="F:calcium, potassium:sodium antiporter activity"/>
    <property type="evidence" value="ECO:0007669"/>
    <property type="project" value="TreeGrafter"/>
</dbReference>
<evidence type="ECO:0000256" key="5">
    <source>
        <dbReference type="SAM" id="Phobius"/>
    </source>
</evidence>
<dbReference type="GO" id="GO:0006874">
    <property type="term" value="P:intracellular calcium ion homeostasis"/>
    <property type="evidence" value="ECO:0007669"/>
    <property type="project" value="TreeGrafter"/>
</dbReference>
<keyword evidence="4 5" id="KW-0472">Membrane</keyword>
<feature type="transmembrane region" description="Helical" evidence="5">
    <location>
        <begin position="275"/>
        <end position="292"/>
    </location>
</feature>
<evidence type="ECO:0000256" key="3">
    <source>
        <dbReference type="ARBA" id="ARBA00022989"/>
    </source>
</evidence>
<dbReference type="AlphaFoldDB" id="A0A6P1TDK1"/>